<dbReference type="InterPro" id="IPR009081">
    <property type="entry name" value="PP-bd_ACP"/>
</dbReference>
<organism evidence="4 5">
    <name type="scientific">Lentinula aciculospora</name>
    <dbReference type="NCBI Taxonomy" id="153920"/>
    <lineage>
        <taxon>Eukaryota</taxon>
        <taxon>Fungi</taxon>
        <taxon>Dikarya</taxon>
        <taxon>Basidiomycota</taxon>
        <taxon>Agaricomycotina</taxon>
        <taxon>Agaricomycetes</taxon>
        <taxon>Agaricomycetidae</taxon>
        <taxon>Agaricales</taxon>
        <taxon>Marasmiineae</taxon>
        <taxon>Omphalotaceae</taxon>
        <taxon>Lentinula</taxon>
    </lineage>
</organism>
<dbReference type="InterPro" id="IPR006162">
    <property type="entry name" value="Ppantetheine_attach_site"/>
</dbReference>
<name>A0A9W9DGX7_9AGAR</name>
<reference evidence="4" key="1">
    <citation type="submission" date="2022-08" db="EMBL/GenBank/DDBJ databases">
        <title>A Global Phylogenomic Analysis of the Shiitake Genus Lentinula.</title>
        <authorList>
            <consortium name="DOE Joint Genome Institute"/>
            <person name="Sierra-Patev S."/>
            <person name="Min B."/>
            <person name="Naranjo-Ortiz M."/>
            <person name="Looney B."/>
            <person name="Konkel Z."/>
            <person name="Slot J.C."/>
            <person name="Sakamoto Y."/>
            <person name="Steenwyk J.L."/>
            <person name="Rokas A."/>
            <person name="Carro J."/>
            <person name="Camarero S."/>
            <person name="Ferreira P."/>
            <person name="Molpeceres G."/>
            <person name="Ruiz-Duenas F.J."/>
            <person name="Serrano A."/>
            <person name="Henrissat B."/>
            <person name="Drula E."/>
            <person name="Hughes K.W."/>
            <person name="Mata J.L."/>
            <person name="Ishikawa N.K."/>
            <person name="Vargas-Isla R."/>
            <person name="Ushijima S."/>
            <person name="Smith C.A."/>
            <person name="Ahrendt S."/>
            <person name="Andreopoulos W."/>
            <person name="He G."/>
            <person name="Labutti K."/>
            <person name="Lipzen A."/>
            <person name="Ng V."/>
            <person name="Riley R."/>
            <person name="Sandor L."/>
            <person name="Barry K."/>
            <person name="Martinez A.T."/>
            <person name="Xiao Y."/>
            <person name="Gibbons J.G."/>
            <person name="Terashima K."/>
            <person name="Grigoriev I.V."/>
            <person name="Hibbett D.S."/>
        </authorList>
    </citation>
    <scope>NUCLEOTIDE SEQUENCE</scope>
    <source>
        <strain evidence="4">JLM2183</strain>
    </source>
</reference>
<accession>A0A9W9DGX7</accession>
<dbReference type="PANTHER" id="PTHR43439:SF2">
    <property type="entry name" value="ENZYME, PUTATIVE (JCVI)-RELATED"/>
    <property type="match status" value="1"/>
</dbReference>
<feature type="domain" description="Carrier" evidence="3">
    <location>
        <begin position="552"/>
        <end position="630"/>
    </location>
</feature>
<dbReference type="Pfam" id="PF07993">
    <property type="entry name" value="NAD_binding_4"/>
    <property type="match status" value="1"/>
</dbReference>
<dbReference type="InterPro" id="IPR013120">
    <property type="entry name" value="FAR_NAD-bd"/>
</dbReference>
<dbReference type="PROSITE" id="PS50075">
    <property type="entry name" value="CARRIER"/>
    <property type="match status" value="1"/>
</dbReference>
<dbReference type="SUPFAM" id="SSF51735">
    <property type="entry name" value="NAD(P)-binding Rossmann-fold domains"/>
    <property type="match status" value="1"/>
</dbReference>
<dbReference type="InterPro" id="IPR036291">
    <property type="entry name" value="NAD(P)-bd_dom_sf"/>
</dbReference>
<dbReference type="InterPro" id="IPR020845">
    <property type="entry name" value="AMP-binding_CS"/>
</dbReference>
<dbReference type="InterPro" id="IPR000873">
    <property type="entry name" value="AMP-dep_synth/lig_dom"/>
</dbReference>
<dbReference type="PROSITE" id="PS00012">
    <property type="entry name" value="PHOSPHOPANTETHEINE"/>
    <property type="match status" value="1"/>
</dbReference>
<comment type="caution">
    <text evidence="4">The sequence shown here is derived from an EMBL/GenBank/DDBJ whole genome shotgun (WGS) entry which is preliminary data.</text>
</comment>
<dbReference type="SUPFAM" id="SSF56801">
    <property type="entry name" value="Acetyl-CoA synthetase-like"/>
    <property type="match status" value="1"/>
</dbReference>
<evidence type="ECO:0000256" key="2">
    <source>
        <dbReference type="ARBA" id="ARBA00022553"/>
    </source>
</evidence>
<dbReference type="PANTHER" id="PTHR43439">
    <property type="entry name" value="PHENYLACETATE-COENZYME A LIGASE"/>
    <property type="match status" value="1"/>
</dbReference>
<dbReference type="PROSITE" id="PS00455">
    <property type="entry name" value="AMP_BINDING"/>
    <property type="match status" value="1"/>
</dbReference>
<dbReference type="Pfam" id="PF00550">
    <property type="entry name" value="PP-binding"/>
    <property type="match status" value="1"/>
</dbReference>
<evidence type="ECO:0000259" key="3">
    <source>
        <dbReference type="PROSITE" id="PS50075"/>
    </source>
</evidence>
<dbReference type="InterPro" id="IPR042099">
    <property type="entry name" value="ANL_N_sf"/>
</dbReference>
<evidence type="ECO:0000256" key="1">
    <source>
        <dbReference type="ARBA" id="ARBA00022450"/>
    </source>
</evidence>
<gene>
    <name evidence="4" type="ORF">J3R30DRAFT_3673292</name>
</gene>
<dbReference type="GO" id="GO:0031177">
    <property type="term" value="F:phosphopantetheine binding"/>
    <property type="evidence" value="ECO:0007669"/>
    <property type="project" value="InterPro"/>
</dbReference>
<evidence type="ECO:0000313" key="5">
    <source>
        <dbReference type="Proteomes" id="UP001150266"/>
    </source>
</evidence>
<sequence length="1035" mass="114433">MPAVVFKAKSTTELLDIRAREQPTDPAIYTGIPEPDGSMKLLSLTYSDVLRAVDRLAWYYSSRNLAPKVVPGELPPTRTIAVFVASSIDETLLELALVKMGLTALLLSVNNSVSAVAHLTKITHATHLIYSPKFTEEAKGAQALLKEQGLDIGIVEDMRYPLWGPQGAANALIKPFQPVLTPDQEVNRPAIYLHSSGSTGFPKPVAVTHYGLIANIALNQNKTGFSTLPVFHGYGHFALFRCMYPGRPFTLFPPHLPLTSANICAVHAQSPDTRQCFAVPYVIKLLGETEEGVKMLTTFDVVSYAGAPLPDDLGTRLTEAGANIISIYGTSETGTIMNSEREFSTDKKWNWVRPTALSKHYMVMEPQGKDTFECVVKDGYPAKVVSNRPDGSFATKDLFQQHPQEKDRYRYIGRLDDTLVHILGEKTNPVPMELCIRGNSPYVAEAIVFGAGKPTTGCLILPSDSAEDFSESELMEKIWPVVEEANAEAPSHSRLLPEMIGFLPYGTQVPVATKMSILRPACYAKFKDIIEDIYSRFEAGNSDKEKLRLPKPELEDHILQTITRTLGSTKASELDKNVDLFAFGVDSLQSTRVRNILQRELDLGDHVLGQNVVYEYPSVVRLADYILSLRSGEGQSKFNDRGVRMLAMVDKWAAKLESRKPDAGARPKPKNARVVILTGATGSLGAHILYQLIQESSVHKVICLSRANSHEESRERVRESLKLRKLPIPDAYKFDSYAANPNVPQLGLTDEEYASIRAEVTDVIHNAWPVNFALSVDSFDEHVGGSLNLMNLCLQSLYAEPAAFYFSSSISCRQGSSDAICTEDYSPSPSTAAGTGYAQSKWVVEKLCQKAADITELPVGVLRIGQMVGDSVNGVWNETEAWPLMFKSANTIGALPTVAEYPSWLPVDYAGRAIVEVVLNADPPKSSVYHIVNPNTTASWDDILDALEAAAMKFERLEPLQWVERLAHSNQDGEHNPTVKLLPFFRMRYSGGHHKPMVFLTENTQNIAKSIRSAPPITRELVVKWVLNWKHSNFL</sequence>
<protein>
    <submittedName>
        <fullName evidence="4">L-aminoadipate-semialdehyde dehydrogenase</fullName>
    </submittedName>
</protein>
<proteinExistence type="predicted"/>
<dbReference type="InterPro" id="IPR020806">
    <property type="entry name" value="PKS_PP-bd"/>
</dbReference>
<dbReference type="Gene3D" id="1.10.1200.10">
    <property type="entry name" value="ACP-like"/>
    <property type="match status" value="1"/>
</dbReference>
<keyword evidence="2" id="KW-0597">Phosphoprotein</keyword>
<dbReference type="SMART" id="SM00823">
    <property type="entry name" value="PKS_PP"/>
    <property type="match status" value="1"/>
</dbReference>
<dbReference type="Gene3D" id="3.40.50.720">
    <property type="entry name" value="NAD(P)-binding Rossmann-like Domain"/>
    <property type="match status" value="1"/>
</dbReference>
<dbReference type="SUPFAM" id="SSF47336">
    <property type="entry name" value="ACP-like"/>
    <property type="match status" value="1"/>
</dbReference>
<dbReference type="InterPro" id="IPR051414">
    <property type="entry name" value="Adenylate-forming_Reductase"/>
</dbReference>
<dbReference type="Proteomes" id="UP001150266">
    <property type="component" value="Unassembled WGS sequence"/>
</dbReference>
<dbReference type="Gene3D" id="3.40.50.12780">
    <property type="entry name" value="N-terminal domain of ligase-like"/>
    <property type="match status" value="1"/>
</dbReference>
<keyword evidence="1" id="KW-0596">Phosphopantetheine</keyword>
<dbReference type="OrthoDB" id="429813at2759"/>
<dbReference type="Pfam" id="PF23562">
    <property type="entry name" value="AMP-binding_C_3"/>
    <property type="match status" value="1"/>
</dbReference>
<keyword evidence="5" id="KW-1185">Reference proteome</keyword>
<evidence type="ECO:0000313" key="4">
    <source>
        <dbReference type="EMBL" id="KAJ4470102.1"/>
    </source>
</evidence>
<dbReference type="EMBL" id="JAOTPV010000027">
    <property type="protein sequence ID" value="KAJ4470102.1"/>
    <property type="molecule type" value="Genomic_DNA"/>
</dbReference>
<dbReference type="InterPro" id="IPR036736">
    <property type="entry name" value="ACP-like_sf"/>
</dbReference>
<dbReference type="Pfam" id="PF00501">
    <property type="entry name" value="AMP-binding"/>
    <property type="match status" value="1"/>
</dbReference>
<dbReference type="AlphaFoldDB" id="A0A9W9DGX7"/>